<feature type="transmembrane region" description="Helical" evidence="1">
    <location>
        <begin position="48"/>
        <end position="66"/>
    </location>
</feature>
<evidence type="ECO:0000313" key="2">
    <source>
        <dbReference type="EMBL" id="GEN85585.1"/>
    </source>
</evidence>
<dbReference type="Pfam" id="PF06961">
    <property type="entry name" value="DUF1294"/>
    <property type="match status" value="1"/>
</dbReference>
<comment type="caution">
    <text evidence="2">The sequence shown here is derived from an EMBL/GenBank/DDBJ whole genome shotgun (WGS) entry which is preliminary data.</text>
</comment>
<accession>A0A511ZDS3</accession>
<dbReference type="STRING" id="582851.GCA_900162665_02553"/>
<feature type="transmembrane region" description="Helical" evidence="1">
    <location>
        <begin position="12"/>
        <end position="28"/>
    </location>
</feature>
<feature type="transmembrane region" description="Helical" evidence="1">
    <location>
        <begin position="78"/>
        <end position="97"/>
    </location>
</feature>
<dbReference type="Proteomes" id="UP000321558">
    <property type="component" value="Unassembled WGS sequence"/>
</dbReference>
<sequence length="109" mass="12571">MFIQEGKMENLSSLLIYLLVANLIGFYFMFKDKQKAKQKAFRIPERTFWLLAVLGGSIGLFIGMQIFRHKTKHKSFTIGIPIFIGVNVISFVGLVFFSKEILQFLSNLF</sequence>
<keyword evidence="1" id="KW-1133">Transmembrane helix</keyword>
<keyword evidence="1" id="KW-0812">Transmembrane</keyword>
<evidence type="ECO:0000256" key="1">
    <source>
        <dbReference type="SAM" id="Phobius"/>
    </source>
</evidence>
<evidence type="ECO:0000313" key="3">
    <source>
        <dbReference type="Proteomes" id="UP000321558"/>
    </source>
</evidence>
<proteinExistence type="predicted"/>
<dbReference type="AlphaFoldDB" id="A0A511ZDS3"/>
<protein>
    <submittedName>
        <fullName evidence="2">Uncharacterized protein</fullName>
    </submittedName>
</protein>
<dbReference type="InterPro" id="IPR010718">
    <property type="entry name" value="DUF1294"/>
</dbReference>
<gene>
    <name evidence="2" type="ORF">OSO01_03240</name>
</gene>
<name>A0A511ZDS3_9BACI</name>
<keyword evidence="1" id="KW-0472">Membrane</keyword>
<organism evidence="2 3">
    <name type="scientific">Oceanobacillus sojae</name>
    <dbReference type="NCBI Taxonomy" id="582851"/>
    <lineage>
        <taxon>Bacteria</taxon>
        <taxon>Bacillati</taxon>
        <taxon>Bacillota</taxon>
        <taxon>Bacilli</taxon>
        <taxon>Bacillales</taxon>
        <taxon>Bacillaceae</taxon>
        <taxon>Oceanobacillus</taxon>
    </lineage>
</organism>
<dbReference type="EMBL" id="BJYM01000001">
    <property type="protein sequence ID" value="GEN85585.1"/>
    <property type="molecule type" value="Genomic_DNA"/>
</dbReference>
<reference evidence="2 3" key="1">
    <citation type="submission" date="2019-07" db="EMBL/GenBank/DDBJ databases">
        <title>Whole genome shotgun sequence of Oceanobacillus sojae NBRC 105379.</title>
        <authorList>
            <person name="Hosoyama A."/>
            <person name="Uohara A."/>
            <person name="Ohji S."/>
            <person name="Ichikawa N."/>
        </authorList>
    </citation>
    <scope>NUCLEOTIDE SEQUENCE [LARGE SCALE GENOMIC DNA]</scope>
    <source>
        <strain evidence="2 3">NBRC 105379</strain>
    </source>
</reference>
<keyword evidence="3" id="KW-1185">Reference proteome</keyword>